<feature type="compositionally biased region" description="Polar residues" evidence="1">
    <location>
        <begin position="626"/>
        <end position="639"/>
    </location>
</feature>
<feature type="compositionally biased region" description="Low complexity" evidence="1">
    <location>
        <begin position="1613"/>
        <end position="1622"/>
    </location>
</feature>
<name>A0AAV7X829_9NEOP</name>
<evidence type="ECO:0000313" key="2">
    <source>
        <dbReference type="EMBL" id="KAJ1521180.1"/>
    </source>
</evidence>
<feature type="compositionally biased region" description="Low complexity" evidence="1">
    <location>
        <begin position="396"/>
        <end position="407"/>
    </location>
</feature>
<feature type="compositionally biased region" description="Basic residues" evidence="1">
    <location>
        <begin position="236"/>
        <end position="247"/>
    </location>
</feature>
<feature type="region of interest" description="Disordered" evidence="1">
    <location>
        <begin position="1107"/>
        <end position="1130"/>
    </location>
</feature>
<feature type="region of interest" description="Disordered" evidence="1">
    <location>
        <begin position="1471"/>
        <end position="1548"/>
    </location>
</feature>
<evidence type="ECO:0000313" key="3">
    <source>
        <dbReference type="Proteomes" id="UP001075354"/>
    </source>
</evidence>
<feature type="region of interest" description="Disordered" evidence="1">
    <location>
        <begin position="1296"/>
        <end position="1392"/>
    </location>
</feature>
<feature type="region of interest" description="Disordered" evidence="1">
    <location>
        <begin position="608"/>
        <end position="639"/>
    </location>
</feature>
<sequence length="1777" mass="191804">MTEGDLSVFAALPRDRHFRPAREPTKCLFSAESRPRALQQLYAAAGRAALGAEALDQLDRLRRDGARSSALFLCTPVLGRARHQRLRSKVVDIDIETRKPASILELRKWTSTEALGDMTVHPDCTVRILGTTVDGEVVDGPSAGDDAEGRSGSCRLGESTLRHDLTGTDHLLPTTEEQVKAIADRFPPQMVRMDVTGRSFQRMTRHRRSLIYPAGAAGGGGGGGGGGGAADEARRPRPRRQRSRRRNTIAGTDQKEIEEALHGDRPSTVSTLATVDDIILSSSTMLNDNPKSSKEVSADFRKWAFNSLKRWGRSRFRAISSINSSTSTNIVSGELHAADPVDDINVYETVAGKRRVGAGTIPISAGLSGPISLAVKLREGSLGQRRLKITDEPPHSSSGNWSASSESGRASVNSDSSHQPKSSTCSSILPHRRRFINTSTSSSVTSEGTLTPEDMAAVPFDDGETSSVYSCDTEGYYTSFHMDSGLKTLKEEEVGTGLSLPPTPMHSTSALSNCSSGRGSASLAQLTAESEYELFGKGSTSTTASSAGTVCTTLLADHSKSCDNSIGSNRSLSKGPAVPERKSSLAVPCLAEECPPCSTVVALIHNTNQGLSPRSSSGDSPDSGRNTSSSPIESVSCQQNDETDAFISPLPSIASEMEFSECSDFEGTDRIERIRVKTTINTSRIPSMCAITPPQSDDETNARQSVAVNYSTVQKKSERAPEPLPNHITEDTNRNDNYSYRAIHMTDNNANNAAVDSNCNARSTTPVASASLTSIIHVDKKSGYATVHALDNARRENNNNQKVRPPSPSGGTLFINPAIEEVEQTGQPLHQQPLIKDALIPFTNMLSKFRKASNIGRKLPAESLTGNHQTKCDFNSDTQENDESGEYVTITDVRNNNKPNVLAQCTPQRSEASEPARESSADRTWETLEYVSLNELPISNSTELQPAVLSGSSNESSLERRKRQGARVTLDSEGKVVYSSDSLRRRKGAHTTFAPGQYVKDPSASPSPSPVANHRMPKAVIRPVHSQTSSTFSHDPQKKSPVKSVTSQVNNNRGMNVASHQSIPSNISNNCRNGNTLQKTASSLQSQDSMNLKNKVIIRAGISSPTKDLVRSSLQPTTRPMPPRTAPVGRGAYVHVRPSDVPSIKANPMYLQTDFDGPEESMRASQTVQRPEMKTEGKNTENTNRCALTISSGAEGECLKNQKVKRSASYRLANFSPLTTICNMNMDKDQGGGDVDLGVADLDLGEAAAAAAAKLCLSPVVPNRVRSVANPNAVGRRVYGAQVMVHPNILLSLSPNRVTKPADTQKARVLSISPQPSREPQPQGREKPSLSQPNSRRTESHYGQPVPNVILTPGRGMLLEGPSQAIDAPLHSSTPTKPDSATGSPLLVGNTFSPIERDVPQMKYSSGRQAFFNEEANQTVDEDSKRQTPGTPDNVKPSLVLTPKSTMTAEELYAKIHKSKKQMKIKCDPETVISPQPSVGSQSPVNSERSVSPASINDPKMAARSRHSWSPNSSKYLDIASNFDPRSSTPSPNPRVPKEHGLTQTTSTQDFKRLLLQHGSGTTGKSKLSAVERLKQAKQMATNVITNNAPKFRFGLSNSNIATRGLNSQISSSSNQLQSVSSKLAPTKSSLLKPGPKNWRFADQKNDVRSTPIMEDQREDEHDLGSFEIQTLLSSPMPARNLGRPILNKQPSQEKSEISTGTQVGAMPNSGRVVPDSRVLQTLRSYQPSQESISSQNHTGYPKQLRFGPTQTLPAPNQGSDSCKSVNDCPAALETAL</sequence>
<gene>
    <name evidence="2" type="ORF">ONE63_002872</name>
</gene>
<feature type="compositionally biased region" description="Gly residues" evidence="1">
    <location>
        <begin position="216"/>
        <end position="229"/>
    </location>
</feature>
<feature type="region of interest" description="Disordered" evidence="1">
    <location>
        <begin position="1153"/>
        <end position="1180"/>
    </location>
</feature>
<feature type="compositionally biased region" description="Polar residues" evidence="1">
    <location>
        <begin position="1719"/>
        <end position="1739"/>
    </location>
</feature>
<feature type="region of interest" description="Disordered" evidence="1">
    <location>
        <begin position="711"/>
        <end position="734"/>
    </location>
</feature>
<feature type="region of interest" description="Disordered" evidence="1">
    <location>
        <begin position="944"/>
        <end position="969"/>
    </location>
</feature>
<evidence type="ECO:0008006" key="4">
    <source>
        <dbReference type="Google" id="ProtNLM"/>
    </source>
</evidence>
<proteinExistence type="predicted"/>
<feature type="region of interest" description="Disordered" evidence="1">
    <location>
        <begin position="212"/>
        <end position="255"/>
    </location>
</feature>
<feature type="compositionally biased region" description="Polar residues" evidence="1">
    <location>
        <begin position="944"/>
        <end position="956"/>
    </location>
</feature>
<comment type="caution">
    <text evidence="2">The sequence shown here is derived from an EMBL/GenBank/DDBJ whole genome shotgun (WGS) entry which is preliminary data.</text>
</comment>
<feature type="region of interest" description="Disordered" evidence="1">
    <location>
        <begin position="1613"/>
        <end position="1642"/>
    </location>
</feature>
<feature type="region of interest" description="Disordered" evidence="1">
    <location>
        <begin position="385"/>
        <end position="430"/>
    </location>
</feature>
<dbReference type="Proteomes" id="UP001075354">
    <property type="component" value="Chromosome 13"/>
</dbReference>
<accession>A0AAV7X829</accession>
<feature type="compositionally biased region" description="Polar residues" evidence="1">
    <location>
        <begin position="408"/>
        <end position="427"/>
    </location>
</feature>
<feature type="region of interest" description="Disordered" evidence="1">
    <location>
        <begin position="137"/>
        <end position="160"/>
    </location>
</feature>
<protein>
    <recommendedName>
        <fullName evidence="4">WASP family protein member</fullName>
    </recommendedName>
</protein>
<feature type="compositionally biased region" description="Low complexity" evidence="1">
    <location>
        <begin position="1472"/>
        <end position="1487"/>
    </location>
</feature>
<dbReference type="EMBL" id="JAPTSV010000013">
    <property type="protein sequence ID" value="KAJ1521180.1"/>
    <property type="molecule type" value="Genomic_DNA"/>
</dbReference>
<feature type="region of interest" description="Disordered" evidence="1">
    <location>
        <begin position="1416"/>
        <end position="1440"/>
    </location>
</feature>
<feature type="region of interest" description="Disordered" evidence="1">
    <location>
        <begin position="1685"/>
        <end position="1769"/>
    </location>
</feature>
<organism evidence="2 3">
    <name type="scientific">Megalurothrips usitatus</name>
    <name type="common">bean blossom thrips</name>
    <dbReference type="NCBI Taxonomy" id="439358"/>
    <lineage>
        <taxon>Eukaryota</taxon>
        <taxon>Metazoa</taxon>
        <taxon>Ecdysozoa</taxon>
        <taxon>Arthropoda</taxon>
        <taxon>Hexapoda</taxon>
        <taxon>Insecta</taxon>
        <taxon>Pterygota</taxon>
        <taxon>Neoptera</taxon>
        <taxon>Paraneoptera</taxon>
        <taxon>Thysanoptera</taxon>
        <taxon>Terebrantia</taxon>
        <taxon>Thripoidea</taxon>
        <taxon>Thripidae</taxon>
        <taxon>Megalurothrips</taxon>
    </lineage>
</organism>
<feature type="compositionally biased region" description="Polar residues" evidence="1">
    <location>
        <begin position="1749"/>
        <end position="1765"/>
    </location>
</feature>
<feature type="compositionally biased region" description="Polar residues" evidence="1">
    <location>
        <begin position="1371"/>
        <end position="1383"/>
    </location>
</feature>
<keyword evidence="3" id="KW-1185">Reference proteome</keyword>
<feature type="compositionally biased region" description="Low complexity" evidence="1">
    <location>
        <begin position="612"/>
        <end position="625"/>
    </location>
</feature>
<evidence type="ECO:0000256" key="1">
    <source>
        <dbReference type="SAM" id="MobiDB-lite"/>
    </source>
</evidence>
<reference evidence="2" key="1">
    <citation type="submission" date="2022-12" db="EMBL/GenBank/DDBJ databases">
        <title>Chromosome-level genome assembly of the bean flower thrips Megalurothrips usitatus.</title>
        <authorList>
            <person name="Ma L."/>
            <person name="Liu Q."/>
            <person name="Li H."/>
            <person name="Cai W."/>
        </authorList>
    </citation>
    <scope>NUCLEOTIDE SEQUENCE</scope>
    <source>
        <strain evidence="2">Cailab_2022a</strain>
    </source>
</reference>